<evidence type="ECO:0000313" key="1">
    <source>
        <dbReference type="EMBL" id="KAI8426732.1"/>
    </source>
</evidence>
<name>A0ACC0JRD9_CHOFU</name>
<protein>
    <submittedName>
        <fullName evidence="1">Uncharacterized protein</fullName>
    </submittedName>
</protein>
<organism evidence="1 2">
    <name type="scientific">Choristoneura fumiferana</name>
    <name type="common">Spruce budworm moth</name>
    <name type="synonym">Archips fumiferana</name>
    <dbReference type="NCBI Taxonomy" id="7141"/>
    <lineage>
        <taxon>Eukaryota</taxon>
        <taxon>Metazoa</taxon>
        <taxon>Ecdysozoa</taxon>
        <taxon>Arthropoda</taxon>
        <taxon>Hexapoda</taxon>
        <taxon>Insecta</taxon>
        <taxon>Pterygota</taxon>
        <taxon>Neoptera</taxon>
        <taxon>Endopterygota</taxon>
        <taxon>Lepidoptera</taxon>
        <taxon>Glossata</taxon>
        <taxon>Ditrysia</taxon>
        <taxon>Tortricoidea</taxon>
        <taxon>Tortricidae</taxon>
        <taxon>Tortricinae</taxon>
        <taxon>Choristoneura</taxon>
    </lineage>
</organism>
<gene>
    <name evidence="1" type="ORF">MSG28_014432</name>
</gene>
<evidence type="ECO:0000313" key="2">
    <source>
        <dbReference type="Proteomes" id="UP001064048"/>
    </source>
</evidence>
<feature type="non-terminal residue" evidence="1">
    <location>
        <position position="1"/>
    </location>
</feature>
<sequence>CGTPTPIADILIINGTRAKRGELPWHAGIYDKTFTPYKQICGGSLISTKLVTGWGLTAADGPASSLLLTTDLPYLDATKNGTREYTPPDRARRVAPDGCPYLAPGRTSEPTGIKSWDKCLEYQMRVIYPCEESKTLMGDKVRRDYCRHNAGELIVEGTDAKLDEFPHMVYQIKRIIKHPDFNWQIKQNDIALLETDKIHLSQSIVPACLDVFGGDRDRAVVTGWGSPSFKAASNGEFKNTLQKVTLTKFTDTECRAGPIESIFNNTVHVCYGDYNSSAGPCWGDNGGPLTIINHRLHCMYTMVGITSYGVGCGNPGQPTYYTKISHYVPWIESIVWP</sequence>
<proteinExistence type="predicted"/>
<dbReference type="EMBL" id="CM046126">
    <property type="protein sequence ID" value="KAI8426732.1"/>
    <property type="molecule type" value="Genomic_DNA"/>
</dbReference>
<accession>A0ACC0JRD9</accession>
<reference evidence="1 2" key="1">
    <citation type="journal article" date="2022" name="Genome Biol. Evol.">
        <title>The Spruce Budworm Genome: Reconstructing the Evolutionary History of Antifreeze Proteins.</title>
        <authorList>
            <person name="Beliveau C."/>
            <person name="Gagne P."/>
            <person name="Picq S."/>
            <person name="Vernygora O."/>
            <person name="Keeling C.I."/>
            <person name="Pinkney K."/>
            <person name="Doucet D."/>
            <person name="Wen F."/>
            <person name="Johnston J.S."/>
            <person name="Maaroufi H."/>
            <person name="Boyle B."/>
            <person name="Laroche J."/>
            <person name="Dewar K."/>
            <person name="Juretic N."/>
            <person name="Blackburn G."/>
            <person name="Nisole A."/>
            <person name="Brunet B."/>
            <person name="Brandao M."/>
            <person name="Lumley L."/>
            <person name="Duan J."/>
            <person name="Quan G."/>
            <person name="Lucarotti C.J."/>
            <person name="Roe A.D."/>
            <person name="Sperling F.A.H."/>
            <person name="Levesque R.C."/>
            <person name="Cusson M."/>
        </authorList>
    </citation>
    <scope>NUCLEOTIDE SEQUENCE [LARGE SCALE GENOMIC DNA]</scope>
    <source>
        <strain evidence="1">Glfc:IPQL:Cfum</strain>
    </source>
</reference>
<dbReference type="Proteomes" id="UP001064048">
    <property type="component" value="Chromosome 26"/>
</dbReference>
<keyword evidence="2" id="KW-1185">Reference proteome</keyword>
<comment type="caution">
    <text evidence="1">The sequence shown here is derived from an EMBL/GenBank/DDBJ whole genome shotgun (WGS) entry which is preliminary data.</text>
</comment>